<dbReference type="AlphaFoldDB" id="A0A3N4HYW8"/>
<evidence type="ECO:0000313" key="3">
    <source>
        <dbReference type="Proteomes" id="UP000275078"/>
    </source>
</evidence>
<dbReference type="EMBL" id="ML119778">
    <property type="protein sequence ID" value="RPA74874.1"/>
    <property type="molecule type" value="Genomic_DNA"/>
</dbReference>
<evidence type="ECO:0000313" key="2">
    <source>
        <dbReference type="EMBL" id="RPA74874.1"/>
    </source>
</evidence>
<organism evidence="2 3">
    <name type="scientific">Ascobolus immersus RN42</name>
    <dbReference type="NCBI Taxonomy" id="1160509"/>
    <lineage>
        <taxon>Eukaryota</taxon>
        <taxon>Fungi</taxon>
        <taxon>Dikarya</taxon>
        <taxon>Ascomycota</taxon>
        <taxon>Pezizomycotina</taxon>
        <taxon>Pezizomycetes</taxon>
        <taxon>Pezizales</taxon>
        <taxon>Ascobolaceae</taxon>
        <taxon>Ascobolus</taxon>
    </lineage>
</organism>
<proteinExistence type="predicted"/>
<evidence type="ECO:0000256" key="1">
    <source>
        <dbReference type="SAM" id="MobiDB-lite"/>
    </source>
</evidence>
<feature type="region of interest" description="Disordered" evidence="1">
    <location>
        <begin position="23"/>
        <end position="61"/>
    </location>
</feature>
<accession>A0A3N4HYW8</accession>
<reference evidence="2 3" key="1">
    <citation type="journal article" date="2018" name="Nat. Ecol. Evol.">
        <title>Pezizomycetes genomes reveal the molecular basis of ectomycorrhizal truffle lifestyle.</title>
        <authorList>
            <person name="Murat C."/>
            <person name="Payen T."/>
            <person name="Noel B."/>
            <person name="Kuo A."/>
            <person name="Morin E."/>
            <person name="Chen J."/>
            <person name="Kohler A."/>
            <person name="Krizsan K."/>
            <person name="Balestrini R."/>
            <person name="Da Silva C."/>
            <person name="Montanini B."/>
            <person name="Hainaut M."/>
            <person name="Levati E."/>
            <person name="Barry K.W."/>
            <person name="Belfiori B."/>
            <person name="Cichocki N."/>
            <person name="Clum A."/>
            <person name="Dockter R.B."/>
            <person name="Fauchery L."/>
            <person name="Guy J."/>
            <person name="Iotti M."/>
            <person name="Le Tacon F."/>
            <person name="Lindquist E.A."/>
            <person name="Lipzen A."/>
            <person name="Malagnac F."/>
            <person name="Mello A."/>
            <person name="Molinier V."/>
            <person name="Miyauchi S."/>
            <person name="Poulain J."/>
            <person name="Riccioni C."/>
            <person name="Rubini A."/>
            <person name="Sitrit Y."/>
            <person name="Splivallo R."/>
            <person name="Traeger S."/>
            <person name="Wang M."/>
            <person name="Zifcakova L."/>
            <person name="Wipf D."/>
            <person name="Zambonelli A."/>
            <person name="Paolocci F."/>
            <person name="Nowrousian M."/>
            <person name="Ottonello S."/>
            <person name="Baldrian P."/>
            <person name="Spatafora J.W."/>
            <person name="Henrissat B."/>
            <person name="Nagy L.G."/>
            <person name="Aury J.M."/>
            <person name="Wincker P."/>
            <person name="Grigoriev I.V."/>
            <person name="Bonfante P."/>
            <person name="Martin F.M."/>
        </authorList>
    </citation>
    <scope>NUCLEOTIDE SEQUENCE [LARGE SCALE GENOMIC DNA]</scope>
    <source>
        <strain evidence="2 3">RN42</strain>
    </source>
</reference>
<sequence>MSHSARWGMVPVEWKIVELSGAERRSEGQEVVGPLDAGEGEEGVGMQPKRSSPPPRDSGLLPLVCRRKRQRQEEEEEVPFVALPEISCCVPFVLLQFQTPNRRQTEALHLREAQQAQKKSGSAGRERARSFWCPFGEIGDKAILHYGKNCALVRERVQEETCGPLRDVCRPSPDHH</sequence>
<keyword evidence="3" id="KW-1185">Reference proteome</keyword>
<name>A0A3N4HYW8_ASCIM</name>
<gene>
    <name evidence="2" type="ORF">BJ508DRAFT_312482</name>
</gene>
<protein>
    <submittedName>
        <fullName evidence="2">Uncharacterized protein</fullName>
    </submittedName>
</protein>
<dbReference type="Proteomes" id="UP000275078">
    <property type="component" value="Unassembled WGS sequence"/>
</dbReference>